<dbReference type="SUPFAM" id="SSF48726">
    <property type="entry name" value="Immunoglobulin"/>
    <property type="match status" value="1"/>
</dbReference>
<dbReference type="PANTHER" id="PTHR46608">
    <property type="entry name" value="T-CELL IMMUNOGLOBULIN AND MUCIN DOMAIN-CONTAINING PROTEIN 4"/>
    <property type="match status" value="1"/>
</dbReference>
<protein>
    <recommendedName>
        <fullName evidence="1">Immunoglobulin domain-containing protein</fullName>
    </recommendedName>
</protein>
<evidence type="ECO:0000313" key="2">
    <source>
        <dbReference type="Ensembl" id="ENSGMOP00000015343.2"/>
    </source>
</evidence>
<dbReference type="SMART" id="SM00409">
    <property type="entry name" value="IG"/>
    <property type="match status" value="1"/>
</dbReference>
<sequence>DSVLHIWNAAECDLDVLGTVGDDVTLPLKYDARANGLSCICWGRGVVPSSGCGNQLLATDGLRVKKDSLVSSRYQLLGDLRKGDVSLTILNVSEMDSGRYGCRVGREGWFNDDKYHFSLRVQKGEFILCRLWLLLYIQNASF</sequence>
<reference evidence="2" key="1">
    <citation type="submission" date="2025-08" db="UniProtKB">
        <authorList>
            <consortium name="Ensembl"/>
        </authorList>
    </citation>
    <scope>IDENTIFICATION</scope>
</reference>
<dbReference type="InterPro" id="IPR003599">
    <property type="entry name" value="Ig_sub"/>
</dbReference>
<dbReference type="Gene3D" id="2.60.40.10">
    <property type="entry name" value="Immunoglobulins"/>
    <property type="match status" value="1"/>
</dbReference>
<accession>A0A8C4ZJL3</accession>
<dbReference type="GO" id="GO:0016020">
    <property type="term" value="C:membrane"/>
    <property type="evidence" value="ECO:0007669"/>
    <property type="project" value="UniProtKB-SubCell"/>
</dbReference>
<dbReference type="InterPro" id="IPR013106">
    <property type="entry name" value="Ig_V-set"/>
</dbReference>
<dbReference type="GO" id="GO:0001786">
    <property type="term" value="F:phosphatidylserine binding"/>
    <property type="evidence" value="ECO:0007669"/>
    <property type="project" value="TreeGrafter"/>
</dbReference>
<dbReference type="GO" id="GO:0043277">
    <property type="term" value="P:apoptotic cell clearance"/>
    <property type="evidence" value="ECO:0007669"/>
    <property type="project" value="TreeGrafter"/>
</dbReference>
<evidence type="ECO:0000259" key="1">
    <source>
        <dbReference type="SMART" id="SM00409"/>
    </source>
</evidence>
<dbReference type="InterPro" id="IPR013783">
    <property type="entry name" value="Ig-like_fold"/>
</dbReference>
<keyword evidence="3" id="KW-1185">Reference proteome</keyword>
<dbReference type="AlphaFoldDB" id="A0A8C4ZJL3"/>
<proteinExistence type="predicted"/>
<dbReference type="Ensembl" id="ENSGMOT00000015736.2">
    <property type="protein sequence ID" value="ENSGMOP00000015343.2"/>
    <property type="gene ID" value="ENSGMOG00000035342.1"/>
</dbReference>
<dbReference type="OMA" id="VIFQKDR"/>
<evidence type="ECO:0000313" key="3">
    <source>
        <dbReference type="Proteomes" id="UP000694546"/>
    </source>
</evidence>
<dbReference type="GeneTree" id="ENSGT00940000163509"/>
<dbReference type="Proteomes" id="UP000694546">
    <property type="component" value="Chromosome 7"/>
</dbReference>
<organism evidence="2 3">
    <name type="scientific">Gadus morhua</name>
    <name type="common">Atlantic cod</name>
    <dbReference type="NCBI Taxonomy" id="8049"/>
    <lineage>
        <taxon>Eukaryota</taxon>
        <taxon>Metazoa</taxon>
        <taxon>Chordata</taxon>
        <taxon>Craniata</taxon>
        <taxon>Vertebrata</taxon>
        <taxon>Euteleostomi</taxon>
        <taxon>Actinopterygii</taxon>
        <taxon>Neopterygii</taxon>
        <taxon>Teleostei</taxon>
        <taxon>Neoteleostei</taxon>
        <taxon>Acanthomorphata</taxon>
        <taxon>Zeiogadaria</taxon>
        <taxon>Gadariae</taxon>
        <taxon>Gadiformes</taxon>
        <taxon>Gadoidei</taxon>
        <taxon>Gadidae</taxon>
        <taxon>Gadus</taxon>
    </lineage>
</organism>
<dbReference type="Pfam" id="PF07686">
    <property type="entry name" value="V-set"/>
    <property type="match status" value="1"/>
</dbReference>
<reference evidence="2" key="2">
    <citation type="submission" date="2025-09" db="UniProtKB">
        <authorList>
            <consortium name="Ensembl"/>
        </authorList>
    </citation>
    <scope>IDENTIFICATION</scope>
</reference>
<dbReference type="PANTHER" id="PTHR46608:SF3">
    <property type="entry name" value="T-CELL IMMUNOGLOBULIN AND MUCIN DOMAIN-CONTAINING PROTEIN 4"/>
    <property type="match status" value="1"/>
</dbReference>
<name>A0A8C4ZJL3_GADMO</name>
<feature type="domain" description="Immunoglobulin" evidence="1">
    <location>
        <begin position="13"/>
        <end position="122"/>
    </location>
</feature>
<dbReference type="InterPro" id="IPR036179">
    <property type="entry name" value="Ig-like_dom_sf"/>
</dbReference>
<dbReference type="GO" id="GO:0060097">
    <property type="term" value="P:cytoskeletal rearrangement involved in phagocytosis, engulfment"/>
    <property type="evidence" value="ECO:0007669"/>
    <property type="project" value="TreeGrafter"/>
</dbReference>